<accession>A0A9W4A1P4</accession>
<keyword evidence="1" id="KW-0614">Plasmid</keyword>
<proteinExistence type="predicted"/>
<name>A0A9W4A1P4_BACTO</name>
<dbReference type="AlphaFoldDB" id="A0A9W4A1P4"/>
<gene>
    <name evidence="1" type="ORF">KNN_06432</name>
</gene>
<evidence type="ECO:0000313" key="1">
    <source>
        <dbReference type="EMBL" id="BAR87167.1"/>
    </source>
</evidence>
<evidence type="ECO:0000313" key="2">
    <source>
        <dbReference type="Proteomes" id="UP000055316"/>
    </source>
</evidence>
<geneLocation type="plasmid" evidence="2">
    <name>pKK1 DNA</name>
</geneLocation>
<sequence>MTSMIVPPHDKTDGSMGNITTKYVVFSINIIENGGKKKCLINLPSRFYYLVKNLKKKRNIG</sequence>
<dbReference type="EMBL" id="AP014865">
    <property type="protein sequence ID" value="BAR87167.1"/>
    <property type="molecule type" value="Genomic_DNA"/>
</dbReference>
<organism evidence="1 2">
    <name type="scientific">Bacillus thuringiensis subsp. tolworthi</name>
    <dbReference type="NCBI Taxonomy" id="1442"/>
    <lineage>
        <taxon>Bacteria</taxon>
        <taxon>Bacillati</taxon>
        <taxon>Bacillota</taxon>
        <taxon>Bacilli</taxon>
        <taxon>Bacillales</taxon>
        <taxon>Bacillaceae</taxon>
        <taxon>Bacillus</taxon>
        <taxon>Bacillus cereus group</taxon>
    </lineage>
</organism>
<dbReference type="Proteomes" id="UP000055316">
    <property type="component" value="Plasmid pKK1"/>
</dbReference>
<protein>
    <submittedName>
        <fullName evidence="1">Uncharacterized protein</fullName>
    </submittedName>
</protein>
<reference evidence="1 2" key="1">
    <citation type="submission" date="2015-05" db="EMBL/GenBank/DDBJ databases">
        <title>Whole genome sequence of Bacillus thuringiensis serovar tolworthi Pasteur Institute Standard strain.</title>
        <authorList>
            <person name="Kanda K."/>
            <person name="Nakashima K."/>
            <person name="Nagano Y."/>
        </authorList>
    </citation>
    <scope>NUCLEOTIDE SEQUENCE [LARGE SCALE GENOMIC DNA]</scope>
    <source>
        <strain evidence="1 2">Pasteur Institute Standard strain</strain>
        <plasmid evidence="2">pKK1 DNA</plasmid>
    </source>
</reference>